<dbReference type="SUPFAM" id="SSF55347">
    <property type="entry name" value="Glyceraldehyde-3-phosphate dehydrogenase-like, C-terminal domain"/>
    <property type="match status" value="1"/>
</dbReference>
<gene>
    <name evidence="2" type="ORF">MOO45_06105</name>
</gene>
<dbReference type="Pfam" id="PF01408">
    <property type="entry name" value="GFO_IDH_MocA"/>
    <property type="match status" value="1"/>
</dbReference>
<dbReference type="PANTHER" id="PTHR43054">
    <property type="match status" value="1"/>
</dbReference>
<dbReference type="SUPFAM" id="SSF51735">
    <property type="entry name" value="NAD(P)-binding Rossmann-fold domains"/>
    <property type="match status" value="1"/>
</dbReference>
<evidence type="ECO:0000313" key="2">
    <source>
        <dbReference type="EMBL" id="UQS81772.1"/>
    </source>
</evidence>
<sequence length="327" mass="37060">MLKLGVIGTNWITRQFVEAAATSDSFQLTTIYSRTKSHAQQLAQQLNLTNVNLVTKRVDLFANSDVDVVYVASPNSHHYEDTMQALAAGKHVIVEKPLVSTRAEFLALQQALKEHPSRYVLEAARHIHEAEFQILQQKVQQLPQITGATLTYRKYSSRYDQVLAGEEPNVFSPQFSGGALYDLGVYLLYDAVCLFGMPMSAQYFPQMIATQVDGQGTLILHYQNFDVTLLVGKISNSYLPSEIYSNQQTLLFDDGGTVRKIWDNQTSHVQQFNEHNPMLAEAKAFSHIIQNHDQAEFERLWYLADQVNQLLTDVRQQAQIKFSADQK</sequence>
<dbReference type="PANTHER" id="PTHR43054:SF1">
    <property type="entry name" value="SCYLLO-INOSITOL 2-DEHYDROGENASE (NADP(+)) IOLU"/>
    <property type="match status" value="1"/>
</dbReference>
<feature type="domain" description="Gfo/Idh/MocA-like oxidoreductase N-terminal" evidence="1">
    <location>
        <begin position="3"/>
        <end position="119"/>
    </location>
</feature>
<dbReference type="Proteomes" id="UP000831495">
    <property type="component" value="Chromosome"/>
</dbReference>
<evidence type="ECO:0000259" key="1">
    <source>
        <dbReference type="Pfam" id="PF01408"/>
    </source>
</evidence>
<accession>A0ABY4P835</accession>
<dbReference type="RefSeq" id="WP_249514040.1">
    <property type="nucleotide sequence ID" value="NZ_CP093366.1"/>
</dbReference>
<dbReference type="EMBL" id="CP093366">
    <property type="protein sequence ID" value="UQS81772.1"/>
    <property type="molecule type" value="Genomic_DNA"/>
</dbReference>
<name>A0ABY4P835_9LACO</name>
<dbReference type="Gene3D" id="3.30.360.10">
    <property type="entry name" value="Dihydrodipicolinate Reductase, domain 2"/>
    <property type="match status" value="1"/>
</dbReference>
<organism evidence="2 3">
    <name type="scientific">Bombilactobacillus folatiphilus</name>
    <dbReference type="NCBI Taxonomy" id="2923362"/>
    <lineage>
        <taxon>Bacteria</taxon>
        <taxon>Bacillati</taxon>
        <taxon>Bacillota</taxon>
        <taxon>Bacilli</taxon>
        <taxon>Lactobacillales</taxon>
        <taxon>Lactobacillaceae</taxon>
        <taxon>Bombilactobacillus</taxon>
    </lineage>
</organism>
<keyword evidence="3" id="KW-1185">Reference proteome</keyword>
<protein>
    <submittedName>
        <fullName evidence="2">Gfo/Idh/MocA family oxidoreductase</fullName>
    </submittedName>
</protein>
<proteinExistence type="predicted"/>
<dbReference type="Gene3D" id="3.40.50.720">
    <property type="entry name" value="NAD(P)-binding Rossmann-like Domain"/>
    <property type="match status" value="1"/>
</dbReference>
<dbReference type="InterPro" id="IPR036291">
    <property type="entry name" value="NAD(P)-bd_dom_sf"/>
</dbReference>
<dbReference type="InterPro" id="IPR000683">
    <property type="entry name" value="Gfo/Idh/MocA-like_OxRdtase_N"/>
</dbReference>
<reference evidence="2" key="1">
    <citation type="journal article" date="2022" name="Int. J. Syst. Evol. Microbiol.">
        <title>Apilactobacillus apisilvae sp. nov., Nicolia spurrieriana gen. nov. sp. nov., Bombilactobacillus folatiphilus sp. nov. and Bombilactobacillus thymidiniphilus sp. nov., four new lactic acid bacterial isolates from stingless bees Tetragonula carbonaria and Austroplebeia australis.</title>
        <authorList>
            <person name="Oliphant S.A."/>
            <person name="Watson-Haigh N.S."/>
            <person name="Sumby K.M."/>
            <person name="Gardner J."/>
            <person name="Groom S."/>
            <person name="Jiranek V."/>
        </authorList>
    </citation>
    <scope>NUCLEOTIDE SEQUENCE</scope>
    <source>
        <strain evidence="2">SG4_D2</strain>
    </source>
</reference>
<evidence type="ECO:0000313" key="3">
    <source>
        <dbReference type="Proteomes" id="UP000831495"/>
    </source>
</evidence>